<sequence>MEKYQYRPLSAARQIRIFKLFIGKKADELSVFRLGQIYTMFYGIYDSPTAIFFFGRMHFALIKRIFPSETSILG</sequence>
<evidence type="ECO:0000313" key="1">
    <source>
        <dbReference type="Proteomes" id="UP000515153"/>
    </source>
</evidence>
<dbReference type="Proteomes" id="UP000515153">
    <property type="component" value="Unplaced"/>
</dbReference>
<dbReference type="GeneID" id="41966960"/>
<protein>
    <submittedName>
        <fullName evidence="2">Uncharacterized protein</fullName>
    </submittedName>
</protein>
<dbReference type="AlphaFoldDB" id="A0A6P8AQA6"/>
<proteinExistence type="predicted"/>
<keyword evidence="1" id="KW-1185">Reference proteome</keyword>
<organism evidence="1 2">
    <name type="scientific">Pyricularia grisea</name>
    <name type="common">Crabgrass-specific blast fungus</name>
    <name type="synonym">Magnaporthe grisea</name>
    <dbReference type="NCBI Taxonomy" id="148305"/>
    <lineage>
        <taxon>Eukaryota</taxon>
        <taxon>Fungi</taxon>
        <taxon>Dikarya</taxon>
        <taxon>Ascomycota</taxon>
        <taxon>Pezizomycotina</taxon>
        <taxon>Sordariomycetes</taxon>
        <taxon>Sordariomycetidae</taxon>
        <taxon>Magnaporthales</taxon>
        <taxon>Pyriculariaceae</taxon>
        <taxon>Pyricularia</taxon>
    </lineage>
</organism>
<reference evidence="2" key="1">
    <citation type="journal article" date="2019" name="Mol. Biol. Evol.">
        <title>Blast fungal genomes show frequent chromosomal changes, gene gains and losses, and effector gene turnover.</title>
        <authorList>
            <person name="Gomez Luciano L.B."/>
            <person name="Jason Tsai I."/>
            <person name="Chuma I."/>
            <person name="Tosa Y."/>
            <person name="Chen Y.H."/>
            <person name="Li J.Y."/>
            <person name="Li M.Y."/>
            <person name="Jade Lu M.Y."/>
            <person name="Nakayashiki H."/>
            <person name="Li W.H."/>
        </authorList>
    </citation>
    <scope>NUCLEOTIDE SEQUENCE</scope>
    <source>
        <strain evidence="2">NI907</strain>
    </source>
</reference>
<name>A0A6P8AQA6_PYRGI</name>
<reference evidence="2" key="2">
    <citation type="submission" date="2019-10" db="EMBL/GenBank/DDBJ databases">
        <authorList>
            <consortium name="NCBI Genome Project"/>
        </authorList>
    </citation>
    <scope>NUCLEOTIDE SEQUENCE</scope>
    <source>
        <strain evidence="2">NI907</strain>
    </source>
</reference>
<gene>
    <name evidence="2" type="ORF">PgNI_12100</name>
</gene>
<evidence type="ECO:0000313" key="2">
    <source>
        <dbReference type="RefSeq" id="XP_030977065.1"/>
    </source>
</evidence>
<dbReference type="KEGG" id="pgri:PgNI_12100"/>
<dbReference type="RefSeq" id="XP_030977065.1">
    <property type="nucleotide sequence ID" value="XM_031132055.1"/>
</dbReference>
<reference evidence="2" key="3">
    <citation type="submission" date="2025-08" db="UniProtKB">
        <authorList>
            <consortium name="RefSeq"/>
        </authorList>
    </citation>
    <scope>IDENTIFICATION</scope>
    <source>
        <strain evidence="2">NI907</strain>
    </source>
</reference>
<accession>A0A6P8AQA6</accession>